<evidence type="ECO:0000256" key="2">
    <source>
        <dbReference type="ARBA" id="ARBA00022448"/>
    </source>
</evidence>
<feature type="transmembrane region" description="Helical" evidence="7">
    <location>
        <begin position="74"/>
        <end position="99"/>
    </location>
</feature>
<evidence type="ECO:0000256" key="4">
    <source>
        <dbReference type="ARBA" id="ARBA00022989"/>
    </source>
</evidence>
<evidence type="ECO:0000256" key="7">
    <source>
        <dbReference type="SAM" id="Phobius"/>
    </source>
</evidence>
<feature type="transmembrane region" description="Helical" evidence="7">
    <location>
        <begin position="338"/>
        <end position="357"/>
    </location>
</feature>
<dbReference type="GO" id="GO:0016020">
    <property type="term" value="C:membrane"/>
    <property type="evidence" value="ECO:0007669"/>
    <property type="project" value="UniProtKB-SubCell"/>
</dbReference>
<organism evidence="10 11">
    <name type="scientific">Plasmodiophora brassicae</name>
    <name type="common">Clubroot disease agent</name>
    <dbReference type="NCBI Taxonomy" id="37360"/>
    <lineage>
        <taxon>Eukaryota</taxon>
        <taxon>Sar</taxon>
        <taxon>Rhizaria</taxon>
        <taxon>Endomyxa</taxon>
        <taxon>Phytomyxea</taxon>
        <taxon>Plasmodiophorida</taxon>
        <taxon>Plasmodiophoridae</taxon>
        <taxon>Plasmodiophora</taxon>
    </lineage>
</organism>
<dbReference type="Pfam" id="PF01699">
    <property type="entry name" value="Na_Ca_ex"/>
    <property type="match status" value="2"/>
</dbReference>
<keyword evidence="11" id="KW-1185">Reference proteome</keyword>
<keyword evidence="4 7" id="KW-1133">Transmembrane helix</keyword>
<evidence type="ECO:0000256" key="5">
    <source>
        <dbReference type="ARBA" id="ARBA00023136"/>
    </source>
</evidence>
<dbReference type="Proteomes" id="UP000039324">
    <property type="component" value="Unassembled WGS sequence"/>
</dbReference>
<keyword evidence="2" id="KW-0813">Transport</keyword>
<feature type="transmembrane region" description="Helical" evidence="7">
    <location>
        <begin position="111"/>
        <end position="128"/>
    </location>
</feature>
<accession>A0A0G4J343</accession>
<gene>
    <name evidence="10" type="ORF">PBRA_008711</name>
</gene>
<feature type="transmembrane region" description="Helical" evidence="7">
    <location>
        <begin position="148"/>
        <end position="170"/>
    </location>
</feature>
<comment type="subcellular location">
    <subcellularLocation>
        <location evidence="1">Membrane</location>
        <topology evidence="1">Multi-pass membrane protein</topology>
    </subcellularLocation>
</comment>
<sequence length="557" mass="58408">MASSVPVWVGAVALVVACAGQAAAGAECQHVAESARAHGLSQCAYARAYCADAAAGFIDWPRFRYCTSWVGPLIIWPALVLAFAVLLSLLSSTASTYFAPCLHQLSRSLRLSPNVAGVTLLAFGNAAPDIFTGLAGVRSDNVPLVLSSAVGAGLCVVSFCLGCVIIAAPARVEHSTLFYRDVAAYIVITGFIITISVGHRVPMWLALSFLVLYTLYAASVIAASFMAPAPSAVTKVTLAGSAGDMNYALLDDEREDQGQQARVELQAQTAHGPDALPLYDFGPPGDEQRSRPRTSEPDMLSSATFLKRARRAVEHPFTVLRSATIPDPDGGWTFHDRIQICASPVVIVVLSTLAFANTSVLGMSPWALAVAVFGSAALSRLTYRPKALVASFGFVSSIAWLSLLAAELVGVVQAMGIIANLSTSTLGLTVLAIANSAGDIVTNVTIATHTANGPASAISACFGAPIMSDLLGLGISLTTACATAYPADVTFKVDHHVTIGWAFLLGVLLVNMVAFPMYDFEPPPRYGCALIAIYLAFLLVSVPQRSGYLWTCLDAGT</sequence>
<dbReference type="EMBL" id="CDSF01000117">
    <property type="protein sequence ID" value="CEP01769.1"/>
    <property type="molecule type" value="Genomic_DNA"/>
</dbReference>
<feature type="transmembrane region" description="Helical" evidence="7">
    <location>
        <begin position="499"/>
        <end position="518"/>
    </location>
</feature>
<feature type="transmembrane region" description="Helical" evidence="7">
    <location>
        <begin position="182"/>
        <end position="198"/>
    </location>
</feature>
<dbReference type="OrthoDB" id="407410at2759"/>
<feature type="transmembrane region" description="Helical" evidence="7">
    <location>
        <begin position="204"/>
        <end position="225"/>
    </location>
</feature>
<dbReference type="GO" id="GO:0008324">
    <property type="term" value="F:monoatomic cation transmembrane transporter activity"/>
    <property type="evidence" value="ECO:0007669"/>
    <property type="project" value="TreeGrafter"/>
</dbReference>
<reference evidence="10 11" key="1">
    <citation type="submission" date="2015-02" db="EMBL/GenBank/DDBJ databases">
        <authorList>
            <person name="Chooi Y.-H."/>
        </authorList>
    </citation>
    <scope>NUCLEOTIDE SEQUENCE [LARGE SCALE GENOMIC DNA]</scope>
    <source>
        <strain evidence="10">E3</strain>
    </source>
</reference>
<dbReference type="InterPro" id="IPR004837">
    <property type="entry name" value="NaCa_Exmemb"/>
</dbReference>
<evidence type="ECO:0000256" key="8">
    <source>
        <dbReference type="SAM" id="SignalP"/>
    </source>
</evidence>
<keyword evidence="3 7" id="KW-0812">Transmembrane</keyword>
<keyword evidence="5 7" id="KW-0472">Membrane</keyword>
<protein>
    <recommendedName>
        <fullName evidence="9">Sodium/calcium exchanger membrane region domain-containing protein</fullName>
    </recommendedName>
</protein>
<evidence type="ECO:0000313" key="11">
    <source>
        <dbReference type="Proteomes" id="UP000039324"/>
    </source>
</evidence>
<feature type="compositionally biased region" description="Basic and acidic residues" evidence="6">
    <location>
        <begin position="286"/>
        <end position="296"/>
    </location>
</feature>
<dbReference type="AlphaFoldDB" id="A0A0G4J343"/>
<dbReference type="InterPro" id="IPR051359">
    <property type="entry name" value="CaCA_antiporter"/>
</dbReference>
<dbReference type="OMA" id="VKQPIDM"/>
<dbReference type="Gene3D" id="1.20.1420.30">
    <property type="entry name" value="NCX, central ion-binding region"/>
    <property type="match status" value="2"/>
</dbReference>
<feature type="domain" description="Sodium/calcium exchanger membrane region" evidence="9">
    <location>
        <begin position="81"/>
        <end position="220"/>
    </location>
</feature>
<feature type="transmembrane region" description="Helical" evidence="7">
    <location>
        <begin position="412"/>
        <end position="434"/>
    </location>
</feature>
<evidence type="ECO:0000256" key="6">
    <source>
        <dbReference type="SAM" id="MobiDB-lite"/>
    </source>
</evidence>
<evidence type="ECO:0000256" key="3">
    <source>
        <dbReference type="ARBA" id="ARBA00022692"/>
    </source>
</evidence>
<feature type="region of interest" description="Disordered" evidence="6">
    <location>
        <begin position="273"/>
        <end position="299"/>
    </location>
</feature>
<keyword evidence="8" id="KW-0732">Signal</keyword>
<dbReference type="InterPro" id="IPR044880">
    <property type="entry name" value="NCX_ion-bd_dom_sf"/>
</dbReference>
<evidence type="ECO:0000313" key="10">
    <source>
        <dbReference type="EMBL" id="CEP01769.1"/>
    </source>
</evidence>
<feature type="transmembrane region" description="Helical" evidence="7">
    <location>
        <begin position="524"/>
        <end position="542"/>
    </location>
</feature>
<feature type="chain" id="PRO_5005193931" description="Sodium/calcium exchanger membrane region domain-containing protein" evidence="8">
    <location>
        <begin position="26"/>
        <end position="557"/>
    </location>
</feature>
<feature type="transmembrane region" description="Helical" evidence="7">
    <location>
        <begin position="388"/>
        <end position="406"/>
    </location>
</feature>
<dbReference type="PANTHER" id="PTHR12266">
    <property type="entry name" value="NA+/CA2+ K+ INDEPENDENT EXCHANGER"/>
    <property type="match status" value="1"/>
</dbReference>
<feature type="domain" description="Sodium/calcium exchanger membrane region" evidence="9">
    <location>
        <begin position="392"/>
        <end position="541"/>
    </location>
</feature>
<evidence type="ECO:0000259" key="9">
    <source>
        <dbReference type="Pfam" id="PF01699"/>
    </source>
</evidence>
<evidence type="ECO:0000256" key="1">
    <source>
        <dbReference type="ARBA" id="ARBA00004141"/>
    </source>
</evidence>
<dbReference type="STRING" id="37360.A0A0G4J343"/>
<proteinExistence type="predicted"/>
<name>A0A0G4J343_PLABS</name>
<dbReference type="PANTHER" id="PTHR12266:SF0">
    <property type="entry name" value="MITOCHONDRIAL SODIUM_CALCIUM EXCHANGER PROTEIN"/>
    <property type="match status" value="1"/>
</dbReference>
<feature type="signal peptide" evidence="8">
    <location>
        <begin position="1"/>
        <end position="25"/>
    </location>
</feature>